<comment type="caution">
    <text evidence="1">The sequence shown here is derived from an EMBL/GenBank/DDBJ whole genome shotgun (WGS) entry which is preliminary data.</text>
</comment>
<dbReference type="RefSeq" id="WP_212920140.1">
    <property type="nucleotide sequence ID" value="NZ_BORP01000002.1"/>
</dbReference>
<dbReference type="AlphaFoldDB" id="A0A920C5D9"/>
<gene>
    <name evidence="1" type="ORF">J43TS3_12310</name>
</gene>
<dbReference type="Proteomes" id="UP000676917">
    <property type="component" value="Unassembled WGS sequence"/>
</dbReference>
<accession>A0A920C5D9</accession>
<protein>
    <submittedName>
        <fullName evidence="1">Uncharacterized protein</fullName>
    </submittedName>
</protein>
<evidence type="ECO:0000313" key="2">
    <source>
        <dbReference type="Proteomes" id="UP000676917"/>
    </source>
</evidence>
<evidence type="ECO:0000313" key="1">
    <source>
        <dbReference type="EMBL" id="GIO26620.1"/>
    </source>
</evidence>
<keyword evidence="2" id="KW-1185">Reference proteome</keyword>
<dbReference type="EMBL" id="BORP01000002">
    <property type="protein sequence ID" value="GIO26620.1"/>
    <property type="molecule type" value="Genomic_DNA"/>
</dbReference>
<sequence>MEGMLSITEEEIKRYYELNKLQKEVKQEMDHLKKKFHDILDASYGKEKKGEIQRGNYKLQRQIRVSTSYDDAIAVKKLDEMNLKDFIIVTRTTDKEKLESAFKLGLVEEDEFKDCKVTKLIPSITVKETFSSAP</sequence>
<name>A0A920C5D9_9BACI</name>
<organism evidence="1 2">
    <name type="scientific">Ornithinibacillus bavariensis</name>
    <dbReference type="NCBI Taxonomy" id="545502"/>
    <lineage>
        <taxon>Bacteria</taxon>
        <taxon>Bacillati</taxon>
        <taxon>Bacillota</taxon>
        <taxon>Bacilli</taxon>
        <taxon>Bacillales</taxon>
        <taxon>Bacillaceae</taxon>
        <taxon>Ornithinibacillus</taxon>
    </lineage>
</organism>
<reference evidence="1" key="1">
    <citation type="submission" date="2021-03" db="EMBL/GenBank/DDBJ databases">
        <title>Antimicrobial resistance genes in bacteria isolated from Japanese honey, and their potential for conferring macrolide and lincosamide resistance in the American foulbrood pathogen Paenibacillus larvae.</title>
        <authorList>
            <person name="Okamoto M."/>
            <person name="Kumagai M."/>
            <person name="Kanamori H."/>
            <person name="Takamatsu D."/>
        </authorList>
    </citation>
    <scope>NUCLEOTIDE SEQUENCE</scope>
    <source>
        <strain evidence="1">J43TS3</strain>
    </source>
</reference>
<proteinExistence type="predicted"/>